<dbReference type="OMA" id="AYVDIRS"/>
<comment type="subcellular location">
    <subcellularLocation>
        <location evidence="1">Nucleus</location>
    </subcellularLocation>
</comment>
<dbReference type="SMART" id="SM00292">
    <property type="entry name" value="BRCT"/>
    <property type="match status" value="3"/>
</dbReference>
<comment type="caution">
    <text evidence="5">The sequence shown here is derived from an EMBL/GenBank/DDBJ whole genome shotgun (WGS) entry which is preliminary data.</text>
</comment>
<dbReference type="RefSeq" id="XP_024354154.1">
    <property type="nucleotide sequence ID" value="XM_024491301.1"/>
</dbReference>
<feature type="domain" description="BRCT" evidence="4">
    <location>
        <begin position="7"/>
        <end position="87"/>
    </location>
</feature>
<keyword evidence="6" id="KW-1185">Reference proteome</keyword>
<feature type="compositionally biased region" description="Pro residues" evidence="3">
    <location>
        <begin position="220"/>
        <end position="232"/>
    </location>
</feature>
<protein>
    <submittedName>
        <fullName evidence="5">Checkpoint protein HUS1</fullName>
    </submittedName>
</protein>
<dbReference type="STRING" id="6210.W6UP12"/>
<dbReference type="GeneID" id="36337767"/>
<dbReference type="CTD" id="36337767"/>
<feature type="region of interest" description="Disordered" evidence="3">
    <location>
        <begin position="311"/>
        <end position="334"/>
    </location>
</feature>
<dbReference type="InterPro" id="IPR007150">
    <property type="entry name" value="HUS1/Mec3"/>
</dbReference>
<dbReference type="CDD" id="cd17716">
    <property type="entry name" value="BRCT_microcephalin_rpt1"/>
    <property type="match status" value="1"/>
</dbReference>
<evidence type="ECO:0000313" key="5">
    <source>
        <dbReference type="EMBL" id="EUB62958.1"/>
    </source>
</evidence>
<dbReference type="GO" id="GO:0033314">
    <property type="term" value="P:mitotic DNA replication checkpoint signaling"/>
    <property type="evidence" value="ECO:0007669"/>
    <property type="project" value="TreeGrafter"/>
</dbReference>
<proteinExistence type="predicted"/>
<evidence type="ECO:0000256" key="3">
    <source>
        <dbReference type="SAM" id="MobiDB-lite"/>
    </source>
</evidence>
<evidence type="ECO:0000259" key="4">
    <source>
        <dbReference type="PROSITE" id="PS50172"/>
    </source>
</evidence>
<feature type="compositionally biased region" description="Low complexity" evidence="3">
    <location>
        <begin position="801"/>
        <end position="811"/>
    </location>
</feature>
<dbReference type="GO" id="GO:0030896">
    <property type="term" value="C:checkpoint clamp complex"/>
    <property type="evidence" value="ECO:0007669"/>
    <property type="project" value="InterPro"/>
</dbReference>
<dbReference type="GO" id="GO:0044778">
    <property type="term" value="P:meiotic DNA integrity checkpoint signaling"/>
    <property type="evidence" value="ECO:0007669"/>
    <property type="project" value="TreeGrafter"/>
</dbReference>
<dbReference type="GO" id="GO:0000724">
    <property type="term" value="P:double-strand break repair via homologous recombination"/>
    <property type="evidence" value="ECO:0007669"/>
    <property type="project" value="TreeGrafter"/>
</dbReference>
<dbReference type="PROSITE" id="PS50172">
    <property type="entry name" value="BRCT"/>
    <property type="match status" value="2"/>
</dbReference>
<feature type="compositionally biased region" description="Basic and acidic residues" evidence="3">
    <location>
        <begin position="167"/>
        <end position="188"/>
    </location>
</feature>
<feature type="region of interest" description="Disordered" evidence="3">
    <location>
        <begin position="801"/>
        <end position="820"/>
    </location>
</feature>
<evidence type="ECO:0000256" key="2">
    <source>
        <dbReference type="ARBA" id="ARBA00023242"/>
    </source>
</evidence>
<dbReference type="Pfam" id="PF04005">
    <property type="entry name" value="Hus1"/>
    <property type="match status" value="1"/>
</dbReference>
<reference evidence="5 6" key="1">
    <citation type="journal article" date="2013" name="Nat. Genet.">
        <title>The genome of the hydatid tapeworm Echinococcus granulosus.</title>
        <authorList>
            <person name="Zheng H."/>
            <person name="Zhang W."/>
            <person name="Zhang L."/>
            <person name="Zhang Z."/>
            <person name="Li J."/>
            <person name="Lu G."/>
            <person name="Zhu Y."/>
            <person name="Wang Y."/>
            <person name="Huang Y."/>
            <person name="Liu J."/>
            <person name="Kang H."/>
            <person name="Chen J."/>
            <person name="Wang L."/>
            <person name="Chen A."/>
            <person name="Yu S."/>
            <person name="Gao Z."/>
            <person name="Jin L."/>
            <person name="Gu W."/>
            <person name="Wang Z."/>
            <person name="Zhao L."/>
            <person name="Shi B."/>
            <person name="Wen H."/>
            <person name="Lin R."/>
            <person name="Jones M.K."/>
            <person name="Brejova B."/>
            <person name="Vinar T."/>
            <person name="Zhao G."/>
            <person name="McManus D.P."/>
            <person name="Chen Z."/>
            <person name="Zhou Y."/>
            <person name="Wang S."/>
        </authorList>
    </citation>
    <scope>NUCLEOTIDE SEQUENCE [LARGE SCALE GENOMIC DNA]</scope>
</reference>
<evidence type="ECO:0000256" key="1">
    <source>
        <dbReference type="ARBA" id="ARBA00004123"/>
    </source>
</evidence>
<dbReference type="AlphaFoldDB" id="W6UP12"/>
<gene>
    <name evidence="5" type="ORF">EGR_02052</name>
</gene>
<dbReference type="GO" id="GO:0000723">
    <property type="term" value="P:telomere maintenance"/>
    <property type="evidence" value="ECO:0007669"/>
    <property type="project" value="TreeGrafter"/>
</dbReference>
<dbReference type="Proteomes" id="UP000019149">
    <property type="component" value="Unassembled WGS sequence"/>
</dbReference>
<dbReference type="Gene3D" id="3.70.10.10">
    <property type="match status" value="1"/>
</dbReference>
<feature type="domain" description="BRCT" evidence="4">
    <location>
        <begin position="547"/>
        <end position="605"/>
    </location>
</feature>
<sequence length="1022" mass="112510">MSVPSGRGKGLLHGVVAYVDIRSPFGNPAFVVSRRLTSLGATVETTRNAYVTHVIFRYGDPMTKLWAEKRGLCVVAPAWVKACVQQKVKCPLIPSPLKCRVPEACYYLKDKEDVDLADDCNRIASRNGPLMRDEPMSAPHSEASLSLGSAIISTSIPCSKTPPGVWKSRDDLDTRTKKMDSSRKETHETASLLLRPSLSGSGLSSQPQTPTSSPIVTLTKPPPGWMRLPSPPQQVADLPLFPEDNAPAQETQPRLSDVIGSTTLSRMPLSPDVLHFVVRNFASSTTAIKKNLMPKREKPLLLAPVKVTPSQERKIVSKTPTQKWRRRNPLEGRRSSLRRQLLKSHVDALSASDGVTLKGRILKSVKRGDSGQITQGKKGLKSVEVLPQPRRRSLRLLAKVTNRVGLAMGPPETALGPTSKSVIVDSEISLNSPTVNICSPELRNSLEDFINPYVLRPRRHAGASVSAPNRPIEILFSGLNAFQRQTLIALLRSSTELSKHEVTPTLNRRLCGRADVSDSPNDKKGPKASVLAAILGTEAEAPAQRWRLADIFSTRTTTHLVSTSPFPRTINLFKAVLASIPVIDMAWVVESAKAGKWLPFRRFLISGLPPAKAAAKLQKLFSTVGCVFVAAGTSPPPAALKELIIMGGGSVSKRAIGAELVVGQKDTKKPSVSPKWVLVSASQTADQKLRFSCFRPTWIMKFRVRSNDSGSIDYFANTIQVLAGLAKNCVLRIRKESMSFIIRERSAQGGADIWCELDQTSVFSECICEGLSPEQDEIFLEVLPEEILHCLRGISNSVSTSSTGGVPTSQSHTTVGSSGVTLPRGQTTLHNFVSTARSLKIKLVRRKTPCLALEVEQASISGRSRAVWHFVPVHILSLRLWSDFEETPDPDFDLSIFLPPLKNLRLFVDRMKHFARFLTIRATGGGDLYLEINMETLARVRLTFRGLRARDWHVPEGAGDNLTTTTTSFSATIDIRRFSQLLSTQRVQPSWFVCNIVQDHLIQFVMLFEHSRLKYTLPTSHI</sequence>
<feature type="region of interest" description="Disordered" evidence="3">
    <location>
        <begin position="156"/>
        <end position="253"/>
    </location>
</feature>
<feature type="compositionally biased region" description="Low complexity" evidence="3">
    <location>
        <begin position="191"/>
        <end position="214"/>
    </location>
</feature>
<dbReference type="PANTHER" id="PTHR12900:SF0">
    <property type="entry name" value="CHECKPOINT PROTEIN"/>
    <property type="match status" value="1"/>
</dbReference>
<organism evidence="5 6">
    <name type="scientific">Echinococcus granulosus</name>
    <name type="common">Hydatid tapeworm</name>
    <dbReference type="NCBI Taxonomy" id="6210"/>
    <lineage>
        <taxon>Eukaryota</taxon>
        <taxon>Metazoa</taxon>
        <taxon>Spiralia</taxon>
        <taxon>Lophotrochozoa</taxon>
        <taxon>Platyhelminthes</taxon>
        <taxon>Cestoda</taxon>
        <taxon>Eucestoda</taxon>
        <taxon>Cyclophyllidea</taxon>
        <taxon>Taeniidae</taxon>
        <taxon>Echinococcus</taxon>
        <taxon>Echinococcus granulosus group</taxon>
    </lineage>
</organism>
<dbReference type="InterPro" id="IPR036420">
    <property type="entry name" value="BRCT_dom_sf"/>
</dbReference>
<accession>W6UP12</accession>
<dbReference type="KEGG" id="egl:EGR_02052"/>
<name>W6UP12_ECHGR</name>
<dbReference type="PANTHER" id="PTHR12900">
    <property type="entry name" value="MITOTIC AND DNA DAMAGE CHECKPOINT PROTEIN HUS1"/>
    <property type="match status" value="1"/>
</dbReference>
<dbReference type="SUPFAM" id="SSF52113">
    <property type="entry name" value="BRCT domain"/>
    <property type="match status" value="2"/>
</dbReference>
<dbReference type="GO" id="GO:0031573">
    <property type="term" value="P:mitotic intra-S DNA damage checkpoint signaling"/>
    <property type="evidence" value="ECO:0007669"/>
    <property type="project" value="TreeGrafter"/>
</dbReference>
<dbReference type="Gene3D" id="3.40.50.10190">
    <property type="entry name" value="BRCT domain"/>
    <property type="match status" value="3"/>
</dbReference>
<keyword evidence="2" id="KW-0539">Nucleus</keyword>
<dbReference type="GO" id="GO:0035861">
    <property type="term" value="C:site of double-strand break"/>
    <property type="evidence" value="ECO:0007669"/>
    <property type="project" value="TreeGrafter"/>
</dbReference>
<evidence type="ECO:0000313" key="6">
    <source>
        <dbReference type="Proteomes" id="UP000019149"/>
    </source>
</evidence>
<dbReference type="GO" id="GO:0006289">
    <property type="term" value="P:nucleotide-excision repair"/>
    <property type="evidence" value="ECO:0007669"/>
    <property type="project" value="TreeGrafter"/>
</dbReference>
<dbReference type="OrthoDB" id="10063861at2759"/>
<dbReference type="InterPro" id="IPR001357">
    <property type="entry name" value="BRCT_dom"/>
</dbReference>
<dbReference type="EMBL" id="APAU02000009">
    <property type="protein sequence ID" value="EUB62958.1"/>
    <property type="molecule type" value="Genomic_DNA"/>
</dbReference>